<keyword evidence="2" id="KW-1185">Reference proteome</keyword>
<dbReference type="EMBL" id="KN838578">
    <property type="protein sequence ID" value="KIK03631.1"/>
    <property type="molecule type" value="Genomic_DNA"/>
</dbReference>
<reference evidence="1 2" key="1">
    <citation type="submission" date="2014-04" db="EMBL/GenBank/DDBJ databases">
        <authorList>
            <consortium name="DOE Joint Genome Institute"/>
            <person name="Kuo A."/>
            <person name="Kohler A."/>
            <person name="Nagy L.G."/>
            <person name="Floudas D."/>
            <person name="Copeland A."/>
            <person name="Barry K.W."/>
            <person name="Cichocki N."/>
            <person name="Veneault-Fourrey C."/>
            <person name="LaButti K."/>
            <person name="Lindquist E.A."/>
            <person name="Lipzen A."/>
            <person name="Lundell T."/>
            <person name="Morin E."/>
            <person name="Murat C."/>
            <person name="Sun H."/>
            <person name="Tunlid A."/>
            <person name="Henrissat B."/>
            <person name="Grigoriev I.V."/>
            <person name="Hibbett D.S."/>
            <person name="Martin F."/>
            <person name="Nordberg H.P."/>
            <person name="Cantor M.N."/>
            <person name="Hua S.X."/>
        </authorList>
    </citation>
    <scope>NUCLEOTIDE SEQUENCE [LARGE SCALE GENOMIC DNA]</scope>
    <source>
        <strain evidence="1 2">LaAM-08-1</strain>
    </source>
</reference>
<dbReference type="HOGENOM" id="CLU_2264203_0_0_1"/>
<dbReference type="Proteomes" id="UP000054477">
    <property type="component" value="Unassembled WGS sequence"/>
</dbReference>
<gene>
    <name evidence="1" type="ORF">K443DRAFT_469918</name>
</gene>
<name>A0A0C9XFE5_9AGAR</name>
<accession>A0A0C9XFE5</accession>
<reference evidence="2" key="2">
    <citation type="submission" date="2015-01" db="EMBL/GenBank/DDBJ databases">
        <title>Evolutionary Origins and Diversification of the Mycorrhizal Mutualists.</title>
        <authorList>
            <consortium name="DOE Joint Genome Institute"/>
            <consortium name="Mycorrhizal Genomics Consortium"/>
            <person name="Kohler A."/>
            <person name="Kuo A."/>
            <person name="Nagy L.G."/>
            <person name="Floudas D."/>
            <person name="Copeland A."/>
            <person name="Barry K.W."/>
            <person name="Cichocki N."/>
            <person name="Veneault-Fourrey C."/>
            <person name="LaButti K."/>
            <person name="Lindquist E.A."/>
            <person name="Lipzen A."/>
            <person name="Lundell T."/>
            <person name="Morin E."/>
            <person name="Murat C."/>
            <person name="Riley R."/>
            <person name="Ohm R."/>
            <person name="Sun H."/>
            <person name="Tunlid A."/>
            <person name="Henrissat B."/>
            <person name="Grigoriev I.V."/>
            <person name="Hibbett D.S."/>
            <person name="Martin F."/>
        </authorList>
    </citation>
    <scope>NUCLEOTIDE SEQUENCE [LARGE SCALE GENOMIC DNA]</scope>
    <source>
        <strain evidence="2">LaAM-08-1</strain>
    </source>
</reference>
<evidence type="ECO:0000313" key="2">
    <source>
        <dbReference type="Proteomes" id="UP000054477"/>
    </source>
</evidence>
<protein>
    <submittedName>
        <fullName evidence="1">Uncharacterized protein</fullName>
    </submittedName>
</protein>
<proteinExistence type="predicted"/>
<sequence length="103" mass="11709">MIRPRCRRGWCTTAQFITLDNDYKIRLLLPATPCHEQLGIVSRFNLERQPTPSVPRRNPSQCSQQTRHLKLGLALSRTASPFPNTIYIQTVILSATKLVSFAT</sequence>
<organism evidence="1 2">
    <name type="scientific">Laccaria amethystina LaAM-08-1</name>
    <dbReference type="NCBI Taxonomy" id="1095629"/>
    <lineage>
        <taxon>Eukaryota</taxon>
        <taxon>Fungi</taxon>
        <taxon>Dikarya</taxon>
        <taxon>Basidiomycota</taxon>
        <taxon>Agaricomycotina</taxon>
        <taxon>Agaricomycetes</taxon>
        <taxon>Agaricomycetidae</taxon>
        <taxon>Agaricales</taxon>
        <taxon>Agaricineae</taxon>
        <taxon>Hydnangiaceae</taxon>
        <taxon>Laccaria</taxon>
    </lineage>
</organism>
<dbReference type="AlphaFoldDB" id="A0A0C9XFE5"/>
<evidence type="ECO:0000313" key="1">
    <source>
        <dbReference type="EMBL" id="KIK03631.1"/>
    </source>
</evidence>